<comment type="caution">
    <text evidence="6">The sequence shown here is derived from an EMBL/GenBank/DDBJ whole genome shotgun (WGS) entry which is preliminary data.</text>
</comment>
<dbReference type="InterPro" id="IPR009081">
    <property type="entry name" value="PP-bd_ACP"/>
</dbReference>
<keyword evidence="2" id="KW-0597">Phosphoprotein</keyword>
<feature type="compositionally biased region" description="Polar residues" evidence="4">
    <location>
        <begin position="1"/>
        <end position="11"/>
    </location>
</feature>
<dbReference type="InterPro" id="IPR020806">
    <property type="entry name" value="PKS_PP-bd"/>
</dbReference>
<accession>A0ABR0K8J2</accession>
<reference evidence="6 7" key="1">
    <citation type="submission" date="2023-08" db="EMBL/GenBank/DDBJ databases">
        <title>Black Yeasts Isolated from many extreme environments.</title>
        <authorList>
            <person name="Coleine C."/>
            <person name="Stajich J.E."/>
            <person name="Selbmann L."/>
        </authorList>
    </citation>
    <scope>NUCLEOTIDE SEQUENCE [LARGE SCALE GENOMIC DNA]</scope>
    <source>
        <strain evidence="6 7">CCFEE 5885</strain>
    </source>
</reference>
<dbReference type="EMBL" id="JAVRRG010000065">
    <property type="protein sequence ID" value="KAK5092060.1"/>
    <property type="molecule type" value="Genomic_DNA"/>
</dbReference>
<dbReference type="InterPro" id="IPR020845">
    <property type="entry name" value="AMP-binding_CS"/>
</dbReference>
<dbReference type="InterPro" id="IPR000873">
    <property type="entry name" value="AMP-dep_synth/lig_dom"/>
</dbReference>
<dbReference type="NCBIfam" id="TIGR01733">
    <property type="entry name" value="AA-adenyl-dom"/>
    <property type="match status" value="1"/>
</dbReference>
<feature type="domain" description="Carrier" evidence="5">
    <location>
        <begin position="3200"/>
        <end position="3274"/>
    </location>
</feature>
<dbReference type="PANTHER" id="PTHR45527">
    <property type="entry name" value="NONRIBOSOMAL PEPTIDE SYNTHETASE"/>
    <property type="match status" value="1"/>
</dbReference>
<dbReference type="InterPro" id="IPR001242">
    <property type="entry name" value="Condensation_dom"/>
</dbReference>
<evidence type="ECO:0000256" key="4">
    <source>
        <dbReference type="SAM" id="MobiDB-lite"/>
    </source>
</evidence>
<dbReference type="Gene3D" id="3.30.559.10">
    <property type="entry name" value="Chloramphenicol acetyltransferase-like domain"/>
    <property type="match status" value="8"/>
</dbReference>
<dbReference type="SUPFAM" id="SSF56801">
    <property type="entry name" value="Acetyl-CoA synthetase-like"/>
    <property type="match status" value="3"/>
</dbReference>
<dbReference type="InterPro" id="IPR045851">
    <property type="entry name" value="AMP-bd_C_sf"/>
</dbReference>
<name>A0ABR0K8J2_9EURO</name>
<feature type="region of interest" description="Disordered" evidence="4">
    <location>
        <begin position="1"/>
        <end position="22"/>
    </location>
</feature>
<dbReference type="InterPro" id="IPR036736">
    <property type="entry name" value="ACP-like_sf"/>
</dbReference>
<dbReference type="Gene3D" id="3.30.559.30">
    <property type="entry name" value="Nonribosomal peptide synthetase, condensation domain"/>
    <property type="match status" value="6"/>
</dbReference>
<feature type="domain" description="Carrier" evidence="5">
    <location>
        <begin position="4334"/>
        <end position="4410"/>
    </location>
</feature>
<evidence type="ECO:0000256" key="1">
    <source>
        <dbReference type="ARBA" id="ARBA00022450"/>
    </source>
</evidence>
<evidence type="ECO:0000313" key="6">
    <source>
        <dbReference type="EMBL" id="KAK5092060.1"/>
    </source>
</evidence>
<keyword evidence="3" id="KW-0436">Ligase</keyword>
<evidence type="ECO:0000256" key="2">
    <source>
        <dbReference type="ARBA" id="ARBA00022553"/>
    </source>
</evidence>
<feature type="domain" description="Carrier" evidence="5">
    <location>
        <begin position="2141"/>
        <end position="2217"/>
    </location>
</feature>
<sequence length="4876" mass="542339">MSASNAQSSTEPRLAIANPNRQALPGPEFLDRLVSSSAGEDDAIVYLNYEGDISTITYSLLDQLSSKLAHQIQQHLKDITTHHEIVPVILPQHPALYVAYLAVLKCGAAFCPVTPDTPEERLSFIVEDVDAKLILCFSEQRQDLERMLQSVVFLSVDLLALSHEDRPSLESRCEQRRSTDIAYVMYTSGSTGKPKGVPISHYAVTQSLLAHDEHIPSFNRFLQFAAPTFDVSLFEIFFSWYRGCTMICCERERLLSDLPGIINQLHVDAVELTPTVATTLLRERSAVPGLRALLTIGEMLTSQVIKEFGGGEDRESMLVAMYGPTEAAIHCTIAPRMSASSTVRNIGQPLSTVTAFILEEQARSPIPKILRVDQIGELGIAGQLANGYLHRQEQTDTAFVELPGHGIVYRTGDRAVMTSEGNLHILGRISGGQVKLRGQRVELGEVEEAASHTQGVDLAVAVVVHETLVLFCSGDTALQTTEIEQRCKAWLPRHMRPGDIVILAEGLPRLPSGKIDRKRLEVQYRERQSGSQKVTFPAASEAGFDIVAMISDELHAKIDMHSSLRSCGLDSLRAIRLASRLRGRYPNASLSMVLEAHTVDDLLSVLDTGKPSMGSTPELASIPFNSPRWQTLVKSVIQQFQGQIDPLHFDDILPCTPIQIAMLSETSREPGQNVNEIVIQVDPSVSLSRLTEAFEILARDNAILRAGFVATADPNIPFVHVVKHTSAFNRTHSLLFPLKLVPNADQHVIHVVIHHALYDGWSWDLILRDINTLLKGGGLRPRPSFQDFVLARQAQANSHNDPDLMAWTDCFQQAEPCAFPVLQSSSSAKDGTAQHASTLSIHPQSLSDLAEELNISKPSILHAALSLLLGNLLDTTCVISGLVVAGRDAVMPEVEEVIGPCLSTLPLQLQLDECNTTHDIMLHTYREHMRCLRHSSVSLAQIKSALRMTSDDKLFDVVFVWQESLYPQNNIDDLAFTSESHDHLKYTLVVEVEPGDTSLRINTTYNRSNIPKEQIVNIHAQLDYLTSTLISHSKQQLNEIWQDSPIHVLSVSNVKPSQPSNEDLIATIARTARAYPDRTAVDFIVDFDSATRSSQRQTLSYQDLHKRAQMAARSLVFEQGLVTDDIVLICCAKSVNVYILICATIMAGCAYLCVEPNTPDSRLQEIIEQATPSLLVFDGLQNLESRNVPHAAMRTLDSMVEHEGTSDGRLPSTTSGSDLAYAVFTSGSTGVPKGVLITRQNLMSNIEYLATVYPHSTASRLLQSCSLAFDVSVFEIFWTWHCGMTLCSANNDVLFRDVEKLIDCMDVTHLSMTPSVAALVNPNKVPKVQFLVCAGEPMSAKVYEAWADHGLHQGYGPSETTNICNVRSYVDGKSPINNVGPSFPNTTVFVCSRLSARQRAAPLEVAHFSILPQGAVGEIWLGGLQVGRGYTDPDLTCRSWLDHPQHGRLYRSGDIGRLLADGSLVVLRREDDQAKIRGQRIELNEINFKFMQSELVADAFTLILCDTSTRDKLVSFWVPSTQSGQDESNAVALLFERLHDTLPAYMIPECLIPVQALPLTRQGKVDKRALADVHVRLTHDQLATYSGPLSSGEGHYDMTDEEAEAVKIVSEVSGVPASDIKIHASFFTYGIDSIRAIPLAQKLRHSGYHAIQVSDIMKYSSIKRLLAHIPLDTIETGNPRNSGVAANSIPARLTESLQAQYDHSAYKIQTVLPCTPLQEAMLSSGSTNSSSYLNHLRYRLVIDPERIRTAWSRVVERQALLRTVFALTEEPELPYVQIVLEHFNLPWIEVVKPASEKVADPFDKPPYSLQIIETPGRDAELHLFMHHALYDAEALNNLHTEVEAFCVGEQLPPAVPFSKYLDFMVNAVTEEGDRFWQRHLKHMRPCRLSSRVKQKESSTRTTTTLRETSCLSHQALRSCAKSIATTMIAILQASLARLLSAYFRTSDVCFGTIFSGRHIEVSGIDRSIGPCFNTLPVRCGIKSNAISSDLCQNLQQFNIDVLPLQATALRRLQKQYSPDGRSLFDVLLLLQSSDPSLDDKVWQLIDEEGQMDFPFIVEVFLEPESDQIHVKLHTAQTYDKAFTRKLLSDFCVTLENTVNYPHKLALDLREIKSPIAEVKTDGHTMPEANGHASGQAKKKSIKQTPVAQAVLAALRSLGIHDTSMINAQTNIFQLGLDSINAVQLASRLRSDGYQVTVGAILEEPRIQAIVELCETRQSGQRTVAALDQGYELAEFDRKHRQKILEALDLRRDRIEAVYPCTATQSGILSEFSRSEGRLYYNCLRLRLTADIDHEQMQRAWTKIIMRHALLRTGFAETTDPRCPFAMVIYKDHGSDGPPLLLANERRPSALRDLQDITRPPWSIHVHKADGYLMDLHILHALYDAHSLQHVLRDFEGLYHGERLSNSPSIVKALSTIISLNQSDLNNDFWLRVKETVQPTRFPDLNIMREIPSRFCAISRVIAHSSSKVQQSCERRACSLLAACQVAWARLLAAYTGQRTVVFGSILSGRVFEEDELNDVVLPCINTLPVIVDLSADLDQMLENVQIYNSQLQKNPHIPLSKIKNMLGIQGDLFDTVLVLQKYSRKDQPSKLWDMVSDEATAEYAVSLEIVPHSDSIELKLAYDQKALPVEHSGILLKQYEQMLYEALDPEHKDVGNDLLHASLPPRLPMIDTIHSCLHDLALSSAAQNPDKIALEFVTNIENGEIIKQTHTYRQLESKATQVAHMLIQQDIRVGDFVAVCFEKCAEASFAILGVLMAGCAYVAIDPGAPIARKHFILEDSKCNIVLTTSAIASSFDEATARAVNMDELAMFWEQSLKPPKLSRLVTGDDICYCLYTSGTTGTPKGCLISHRSIVQAMLCFSRIFDGHWTPQSRWLQFAGYHFDVSVLEHFWTWKEGLCVTVAPRDLLFEDLPGTINKLGITHLDLTPSLARLLTPDSVPSLCEGVFIIGGEQVRQDIINTWGDAGCLYNFYGPSEVTPGCTVHPRVKKLVKPANIGQQWDNVGSHVLEPGSEKPVLIGAVGELCLSGVLVGEGYLNRPGLTAEKFVTLESTGQRIYRTGDLVRMLHDHSFEYLSRIDDQVKLRGQRLEIGEINHVLSQCSPDFADAATIVARHPEQDKEQLVTFLARAKETQTWNKKPSIAADRLPAYMVPTYFIAVRSLPLTVNNKVDAKLLRSFYESTDLQDVRHQQESTASVSHGTQAQLRRLTELVANYLEVDQAAIEPMASLLQLGIDSISAIGLSRALRTAGYTNASVALIMKRPILMDLAEAVSEEKKPGTQNDMQKARDRIQAFAVEHKPAICRSLKVSNQDVHHIAPCTPLQEGMISKMVSSDAEQPPYLTHFVYRLNSSVNLARLSTAWDSLQTQFGILRTRFVSTEDGYAQVVLAQPSKAINSDYENGSLEDDPSGAIGDRFKRWRQDAKQLGSQMPWQVWLTQRESGRVKLMSLFIFHGIYDGISIPLLLDALYELYDHPEQSVLNAPLFHEALPHGPLLRKDDAPNFWRGHLPNIRLLNLRNQGTWTAVDVRAVHCELHLDNARQQCSALAVTAQALFHAAWLCTLAEHLHINPTVGIVLSGRSIELENADRVVGPMFNTLPFSINGLPKGATFADLVKACHRSNVDAIPYQHTALSDIKRWIKLKANQELFDSLFVYQGLTEIREQAPKWTWTEQQSTSISDYPLNIEIAEMTKNTYSMTIVAVNFVEEDLAEKLVQSMREALGNIGDSDSVSMPPAFFANSIAGVSQQTSSMIDMDVDGETFMWTEQARTIRRELAELAGVDEDGIDHNHPTIFELGLDSVEALKLVARLKNRGIRLPVSKIMQKPTVGGLTQAWVAQRGANSPADSKSSGVVEEDWKTILADQGVDVSRFEAVFPVTPIQEGLLVEFEKYFHVLVYELLSGVDVGRFTNAVHQATQNIPTLRTSFITLDDSVDGVTFLQAVSKAPTGSRKPQISYRFDDMNELKVHLSSIKENASLDDSTPSQQIAILENNKAYYTLAMSHAHYDAWSLKYLLDHITRSYHADVTIAVSIQPMVQYEYDMRQAATASSTEAFWLQQCDSVSPTLVTSNQLASVFPPTSSAKSSDRSTRFESRLTRTTSRVKLDHFHQACRTHGVTMQSLGLTAWGLTLVYITRQLDTNFGLVVSGRMSEETERLVFPTFNTVMFRPRMDMESETNKLLQDVHDLAVKIFEHQHFPLSNALRLAHAAGSGLFNTLFTFQRSPQLSSDMSSILKELELGDEHISPPFAVNIEMEESEEGLCLTIALQEGVMSHDQADEILQTLDHILEFLVTPDESQIFALMDERAVSVCALPAVELLEGQNLQRRVVAMPDDEHGIQVDLWSDTEKKIASAFSKASGINEAQISKQTSLFHLGLDSVSAIRVSKLLREAGLRVPVSVIIRYQTADRIAANVQQRTGQDTQASEASAEQSVTNSTLSKQLDRPLLNASIRTDSVEAVLPATAGQVYMLDMWKASRGRLFYATFWLEILRCNHDTLEAAFENLVEEAPALRTRFMSHDGKLFQVVFKPGTQKTGPLQYEVAEHDDRLLIALHMHHALYDAVSLDIILQELRNLCQGVEARPSLNTNFVPYIELADSNRAQASRFWKNYLRHSTPSRVHGPHGMFEAERTELFVPELLPTADLESIARREGISMQAMLFAVVARIQAKARLTSPQSIRSTGSTTIGIYLANRSLDLDGIIDLVAPTFNVVPLKVSISGSSREDILSSAKEVQRDLEEIGRPENCGVSLREIHAWTSVTLDCYVNFLKLPRQDDQTVEQSGDDGLRVDKGVTVRHAEGEMRDLAKELLEGKGEAKTISPYIEGAMEDKQVEEWCLPALDVEAKVDGTGHLAVGMFVPEDMFSGGDVQEMMNEVKAMLEGLTEDNK</sequence>
<keyword evidence="1" id="KW-0596">Phosphopantetheine</keyword>
<dbReference type="Gene3D" id="3.30.300.30">
    <property type="match status" value="3"/>
</dbReference>
<evidence type="ECO:0000256" key="3">
    <source>
        <dbReference type="ARBA" id="ARBA00022598"/>
    </source>
</evidence>
<keyword evidence="7" id="KW-1185">Reference proteome</keyword>
<dbReference type="SUPFAM" id="SSF47336">
    <property type="entry name" value="ACP-like"/>
    <property type="match status" value="6"/>
</dbReference>
<dbReference type="Gene3D" id="3.40.50.12780">
    <property type="entry name" value="N-terminal domain of ligase-like"/>
    <property type="match status" value="3"/>
</dbReference>
<proteinExistence type="predicted"/>
<dbReference type="SUPFAM" id="SSF52777">
    <property type="entry name" value="CoA-dependent acyltransferases"/>
    <property type="match status" value="12"/>
</dbReference>
<dbReference type="CDD" id="cd05918">
    <property type="entry name" value="A_NRPS_SidN3_like"/>
    <property type="match status" value="1"/>
</dbReference>
<dbReference type="PROSITE" id="PS00012">
    <property type="entry name" value="PHOSPHOPANTETHEINE"/>
    <property type="match status" value="5"/>
</dbReference>
<dbReference type="Pfam" id="PF00668">
    <property type="entry name" value="Condensation"/>
    <property type="match status" value="6"/>
</dbReference>
<dbReference type="PROSITE" id="PS00455">
    <property type="entry name" value="AMP_BINDING"/>
    <property type="match status" value="1"/>
</dbReference>
<dbReference type="PROSITE" id="PS50075">
    <property type="entry name" value="CARRIER"/>
    <property type="match status" value="6"/>
</dbReference>
<feature type="domain" description="Carrier" evidence="5">
    <location>
        <begin position="1596"/>
        <end position="1673"/>
    </location>
</feature>
<organism evidence="6 7">
    <name type="scientific">Lithohypha guttulata</name>
    <dbReference type="NCBI Taxonomy" id="1690604"/>
    <lineage>
        <taxon>Eukaryota</taxon>
        <taxon>Fungi</taxon>
        <taxon>Dikarya</taxon>
        <taxon>Ascomycota</taxon>
        <taxon>Pezizomycotina</taxon>
        <taxon>Eurotiomycetes</taxon>
        <taxon>Chaetothyriomycetidae</taxon>
        <taxon>Chaetothyriales</taxon>
        <taxon>Trichomeriaceae</taxon>
        <taxon>Lithohypha</taxon>
    </lineage>
</organism>
<dbReference type="InterPro" id="IPR042099">
    <property type="entry name" value="ANL_N_sf"/>
</dbReference>
<dbReference type="Gene3D" id="1.10.1200.10">
    <property type="entry name" value="ACP-like"/>
    <property type="match status" value="5"/>
</dbReference>
<dbReference type="InterPro" id="IPR006162">
    <property type="entry name" value="Ppantetheine_attach_site"/>
</dbReference>
<dbReference type="NCBIfam" id="NF003417">
    <property type="entry name" value="PRK04813.1"/>
    <property type="match status" value="3"/>
</dbReference>
<evidence type="ECO:0000259" key="5">
    <source>
        <dbReference type="PROSITE" id="PS50075"/>
    </source>
</evidence>
<dbReference type="InterPro" id="IPR010071">
    <property type="entry name" value="AA_adenyl_dom"/>
</dbReference>
<dbReference type="InterPro" id="IPR023213">
    <property type="entry name" value="CAT-like_dom_sf"/>
</dbReference>
<dbReference type="Proteomes" id="UP001345013">
    <property type="component" value="Unassembled WGS sequence"/>
</dbReference>
<feature type="domain" description="Carrier" evidence="5">
    <location>
        <begin position="3760"/>
        <end position="3834"/>
    </location>
</feature>
<evidence type="ECO:0000313" key="7">
    <source>
        <dbReference type="Proteomes" id="UP001345013"/>
    </source>
</evidence>
<dbReference type="PANTHER" id="PTHR45527:SF1">
    <property type="entry name" value="FATTY ACID SYNTHASE"/>
    <property type="match status" value="1"/>
</dbReference>
<feature type="domain" description="Carrier" evidence="5">
    <location>
        <begin position="537"/>
        <end position="610"/>
    </location>
</feature>
<protein>
    <submittedName>
        <fullName evidence="6">NRPS protein</fullName>
    </submittedName>
</protein>
<feature type="region of interest" description="Disordered" evidence="4">
    <location>
        <begin position="4408"/>
        <end position="4429"/>
    </location>
</feature>
<gene>
    <name evidence="6" type="ORF">LTR24_005603</name>
</gene>
<dbReference type="Pfam" id="PF00550">
    <property type="entry name" value="PP-binding"/>
    <property type="match status" value="6"/>
</dbReference>
<dbReference type="Pfam" id="PF00501">
    <property type="entry name" value="AMP-binding"/>
    <property type="match status" value="3"/>
</dbReference>
<dbReference type="SMART" id="SM00823">
    <property type="entry name" value="PKS_PP"/>
    <property type="match status" value="5"/>
</dbReference>